<evidence type="ECO:0000256" key="8">
    <source>
        <dbReference type="ARBA" id="ARBA00023315"/>
    </source>
</evidence>
<dbReference type="Proteomes" id="UP001149954">
    <property type="component" value="Unassembled WGS sequence"/>
</dbReference>
<evidence type="ECO:0000256" key="7">
    <source>
        <dbReference type="ARBA" id="ARBA00022723"/>
    </source>
</evidence>
<keyword evidence="5" id="KW-0808">Transferase</keyword>
<dbReference type="GO" id="GO:0005737">
    <property type="term" value="C:cytoplasm"/>
    <property type="evidence" value="ECO:0007669"/>
    <property type="project" value="UniProtKB-SubCell"/>
</dbReference>
<comment type="subcellular location">
    <subcellularLocation>
        <location evidence="2">Cytoplasm</location>
    </subcellularLocation>
    <subcellularLocation>
        <location evidence="1">Nucleus</location>
    </subcellularLocation>
</comment>
<comment type="caution">
    <text evidence="12">The sequence shown here is derived from an EMBL/GenBank/DDBJ whole genome shotgun (WGS) entry which is preliminary data.</text>
</comment>
<keyword evidence="6" id="KW-0819">tRNA processing</keyword>
<dbReference type="FunFam" id="3.30.420.40:FF:000038">
    <property type="entry name" value="Probable tRNA N6-adenosine threonylcarbamoyltransferase"/>
    <property type="match status" value="1"/>
</dbReference>
<organism evidence="12 13">
    <name type="scientific">Penicillium fimorum</name>
    <dbReference type="NCBI Taxonomy" id="1882269"/>
    <lineage>
        <taxon>Eukaryota</taxon>
        <taxon>Fungi</taxon>
        <taxon>Dikarya</taxon>
        <taxon>Ascomycota</taxon>
        <taxon>Pezizomycotina</taxon>
        <taxon>Eurotiomycetes</taxon>
        <taxon>Eurotiomycetidae</taxon>
        <taxon>Eurotiales</taxon>
        <taxon>Aspergillaceae</taxon>
        <taxon>Penicillium</taxon>
    </lineage>
</organism>
<gene>
    <name evidence="12" type="ORF">N7463_007732</name>
</gene>
<dbReference type="GO" id="GO:0005634">
    <property type="term" value="C:nucleus"/>
    <property type="evidence" value="ECO:0007669"/>
    <property type="project" value="UniProtKB-SubCell"/>
</dbReference>
<dbReference type="GO" id="GO:0006400">
    <property type="term" value="P:tRNA modification"/>
    <property type="evidence" value="ECO:0007669"/>
    <property type="project" value="UniProtKB-ARBA"/>
</dbReference>
<dbReference type="SUPFAM" id="SSF53067">
    <property type="entry name" value="Actin-like ATPase domain"/>
    <property type="match status" value="1"/>
</dbReference>
<protein>
    <recommendedName>
        <fullName evidence="3">N(6)-L-threonylcarbamoyladenine synthase</fullName>
        <ecNumber evidence="3">2.3.1.234</ecNumber>
    </recommendedName>
    <alternativeName>
        <fullName evidence="9">N6-L-threonylcarbamoyladenine synthase</fullName>
    </alternativeName>
</protein>
<dbReference type="PANTHER" id="PTHR11735">
    <property type="entry name" value="TRNA N6-ADENOSINE THREONYLCARBAMOYLTRANSFERASE"/>
    <property type="match status" value="1"/>
</dbReference>
<dbReference type="PANTHER" id="PTHR11735:SF14">
    <property type="entry name" value="TRNA N6-ADENOSINE THREONYLCARBAMOYLTRANSFERASE"/>
    <property type="match status" value="1"/>
</dbReference>
<reference evidence="12" key="2">
    <citation type="journal article" date="2023" name="IMA Fungus">
        <title>Comparative genomic study of the Penicillium genus elucidates a diverse pangenome and 15 lateral gene transfer events.</title>
        <authorList>
            <person name="Petersen C."/>
            <person name="Sorensen T."/>
            <person name="Nielsen M.R."/>
            <person name="Sondergaard T.E."/>
            <person name="Sorensen J.L."/>
            <person name="Fitzpatrick D.A."/>
            <person name="Frisvad J.C."/>
            <person name="Nielsen K.L."/>
        </authorList>
    </citation>
    <scope>NUCLEOTIDE SEQUENCE</scope>
    <source>
        <strain evidence="12">IBT 29495</strain>
    </source>
</reference>
<sequence length="214" mass="23723">MIAIGMERFTNKVAIRIILHPTDDSTPQVFAKSTHLQCPTRSGEDFLPKDTARPHRAWVIPYSDKRYRIFDGTLDITVGNCLDRFARTLHIPNDPFPGCNIEHLAKKGRQLVDPSCMVKGMDCSFSGILASIDVRITGEETDQNPNAKPTRADLCFSLQKTAYAMLVEIIQRAMAHVGPKQVLIVGGVGFIERLQDVMGIMPRDRGGSISATNE</sequence>
<evidence type="ECO:0000256" key="2">
    <source>
        <dbReference type="ARBA" id="ARBA00004496"/>
    </source>
</evidence>
<keyword evidence="7" id="KW-0479">Metal-binding</keyword>
<feature type="domain" description="Gcp-like" evidence="11">
    <location>
        <begin position="60"/>
        <end position="206"/>
    </location>
</feature>
<dbReference type="InterPro" id="IPR000905">
    <property type="entry name" value="Gcp-like_dom"/>
</dbReference>
<dbReference type="Pfam" id="PF00814">
    <property type="entry name" value="TsaD"/>
    <property type="match status" value="1"/>
</dbReference>
<comment type="catalytic activity">
    <reaction evidence="10">
        <text>L-threonylcarbamoyladenylate + adenosine(37) in tRNA = N(6)-L-threonylcarbamoyladenosine(37) in tRNA + AMP + H(+)</text>
        <dbReference type="Rhea" id="RHEA:37059"/>
        <dbReference type="Rhea" id="RHEA-COMP:10162"/>
        <dbReference type="Rhea" id="RHEA-COMP:10163"/>
        <dbReference type="ChEBI" id="CHEBI:15378"/>
        <dbReference type="ChEBI" id="CHEBI:73682"/>
        <dbReference type="ChEBI" id="CHEBI:74411"/>
        <dbReference type="ChEBI" id="CHEBI:74418"/>
        <dbReference type="ChEBI" id="CHEBI:456215"/>
        <dbReference type="EC" id="2.3.1.234"/>
    </reaction>
</comment>
<dbReference type="InterPro" id="IPR043129">
    <property type="entry name" value="ATPase_NBD"/>
</dbReference>
<evidence type="ECO:0000259" key="11">
    <source>
        <dbReference type="Pfam" id="PF00814"/>
    </source>
</evidence>
<evidence type="ECO:0000256" key="9">
    <source>
        <dbReference type="ARBA" id="ARBA00030439"/>
    </source>
</evidence>
<evidence type="ECO:0000256" key="6">
    <source>
        <dbReference type="ARBA" id="ARBA00022694"/>
    </source>
</evidence>
<dbReference type="AlphaFoldDB" id="A0A9X0C7A6"/>
<evidence type="ECO:0000313" key="13">
    <source>
        <dbReference type="Proteomes" id="UP001149954"/>
    </source>
</evidence>
<dbReference type="EC" id="2.3.1.234" evidence="3"/>
<dbReference type="Gene3D" id="3.30.420.40">
    <property type="match status" value="1"/>
</dbReference>
<proteinExistence type="predicted"/>
<keyword evidence="8" id="KW-0012">Acyltransferase</keyword>
<evidence type="ECO:0000256" key="10">
    <source>
        <dbReference type="ARBA" id="ARBA00048117"/>
    </source>
</evidence>
<name>A0A9X0C7A6_9EURO</name>
<dbReference type="GO" id="GO:0000408">
    <property type="term" value="C:EKC/KEOPS complex"/>
    <property type="evidence" value="ECO:0007669"/>
    <property type="project" value="TreeGrafter"/>
</dbReference>
<dbReference type="GO" id="GO:0070525">
    <property type="term" value="P:tRNA threonylcarbamoyladenosine metabolic process"/>
    <property type="evidence" value="ECO:0007669"/>
    <property type="project" value="UniProtKB-ARBA"/>
</dbReference>
<evidence type="ECO:0000256" key="3">
    <source>
        <dbReference type="ARBA" id="ARBA00012156"/>
    </source>
</evidence>
<evidence type="ECO:0000256" key="4">
    <source>
        <dbReference type="ARBA" id="ARBA00022490"/>
    </source>
</evidence>
<accession>A0A9X0C7A6</accession>
<dbReference type="GO" id="GO:0046872">
    <property type="term" value="F:metal ion binding"/>
    <property type="evidence" value="ECO:0007669"/>
    <property type="project" value="UniProtKB-KW"/>
</dbReference>
<dbReference type="OrthoDB" id="10254073at2759"/>
<evidence type="ECO:0000313" key="12">
    <source>
        <dbReference type="EMBL" id="KAJ5504858.1"/>
    </source>
</evidence>
<keyword evidence="13" id="KW-1185">Reference proteome</keyword>
<reference evidence="12" key="1">
    <citation type="submission" date="2022-12" db="EMBL/GenBank/DDBJ databases">
        <authorList>
            <person name="Petersen C."/>
        </authorList>
    </citation>
    <scope>NUCLEOTIDE SEQUENCE</scope>
    <source>
        <strain evidence="12">IBT 29495</strain>
    </source>
</reference>
<evidence type="ECO:0000256" key="1">
    <source>
        <dbReference type="ARBA" id="ARBA00004123"/>
    </source>
</evidence>
<dbReference type="GO" id="GO:0061711">
    <property type="term" value="F:tRNA N(6)-L-threonylcarbamoyladenine synthase activity"/>
    <property type="evidence" value="ECO:0007669"/>
    <property type="project" value="UniProtKB-EC"/>
</dbReference>
<keyword evidence="4" id="KW-0963">Cytoplasm</keyword>
<evidence type="ECO:0000256" key="5">
    <source>
        <dbReference type="ARBA" id="ARBA00022679"/>
    </source>
</evidence>
<dbReference type="EMBL" id="JAPWDS010000003">
    <property type="protein sequence ID" value="KAJ5504858.1"/>
    <property type="molecule type" value="Genomic_DNA"/>
</dbReference>